<feature type="non-terminal residue" evidence="1">
    <location>
        <position position="64"/>
    </location>
</feature>
<dbReference type="AlphaFoldDB" id="A0A699XHX6"/>
<feature type="non-terminal residue" evidence="1">
    <location>
        <position position="1"/>
    </location>
</feature>
<dbReference type="EMBL" id="BKCJ011867717">
    <property type="protein sequence ID" value="GFD59652.1"/>
    <property type="molecule type" value="Genomic_DNA"/>
</dbReference>
<gene>
    <name evidence="1" type="ORF">Tci_931621</name>
</gene>
<protein>
    <submittedName>
        <fullName evidence="1">Uncharacterized protein</fullName>
    </submittedName>
</protein>
<comment type="caution">
    <text evidence="1">The sequence shown here is derived from an EMBL/GenBank/DDBJ whole genome shotgun (WGS) entry which is preliminary data.</text>
</comment>
<accession>A0A699XHX6</accession>
<name>A0A699XHX6_TANCI</name>
<evidence type="ECO:0000313" key="1">
    <source>
        <dbReference type="EMBL" id="GFD59652.1"/>
    </source>
</evidence>
<reference evidence="1" key="1">
    <citation type="journal article" date="2019" name="Sci. Rep.">
        <title>Draft genome of Tanacetum cinerariifolium, the natural source of mosquito coil.</title>
        <authorList>
            <person name="Yamashiro T."/>
            <person name="Shiraishi A."/>
            <person name="Satake H."/>
            <person name="Nakayama K."/>
        </authorList>
    </citation>
    <scope>NUCLEOTIDE SEQUENCE</scope>
</reference>
<proteinExistence type="predicted"/>
<sequence>QRADKIGLMTWDTAPALLSDRNLLTIHQQAGQPTSKVFASFFVEKNGQAGCLEVFGAADKRLQD</sequence>
<organism evidence="1">
    <name type="scientific">Tanacetum cinerariifolium</name>
    <name type="common">Dalmatian daisy</name>
    <name type="synonym">Chrysanthemum cinerariifolium</name>
    <dbReference type="NCBI Taxonomy" id="118510"/>
    <lineage>
        <taxon>Eukaryota</taxon>
        <taxon>Viridiplantae</taxon>
        <taxon>Streptophyta</taxon>
        <taxon>Embryophyta</taxon>
        <taxon>Tracheophyta</taxon>
        <taxon>Spermatophyta</taxon>
        <taxon>Magnoliopsida</taxon>
        <taxon>eudicotyledons</taxon>
        <taxon>Gunneridae</taxon>
        <taxon>Pentapetalae</taxon>
        <taxon>asterids</taxon>
        <taxon>campanulids</taxon>
        <taxon>Asterales</taxon>
        <taxon>Asteraceae</taxon>
        <taxon>Asteroideae</taxon>
        <taxon>Anthemideae</taxon>
        <taxon>Anthemidinae</taxon>
        <taxon>Tanacetum</taxon>
    </lineage>
</organism>